<organism evidence="1">
    <name type="scientific">Arundo donax</name>
    <name type="common">Giant reed</name>
    <name type="synonym">Donax arundinaceus</name>
    <dbReference type="NCBI Taxonomy" id="35708"/>
    <lineage>
        <taxon>Eukaryota</taxon>
        <taxon>Viridiplantae</taxon>
        <taxon>Streptophyta</taxon>
        <taxon>Embryophyta</taxon>
        <taxon>Tracheophyta</taxon>
        <taxon>Spermatophyta</taxon>
        <taxon>Magnoliopsida</taxon>
        <taxon>Liliopsida</taxon>
        <taxon>Poales</taxon>
        <taxon>Poaceae</taxon>
        <taxon>PACMAD clade</taxon>
        <taxon>Arundinoideae</taxon>
        <taxon>Arundineae</taxon>
        <taxon>Arundo</taxon>
    </lineage>
</organism>
<name>A0A0A9FQB0_ARUDO</name>
<protein>
    <submittedName>
        <fullName evidence="1">Uncharacterized protein</fullName>
    </submittedName>
</protein>
<sequence length="28" mass="2921">MSYLGRLWWIGTSTPDAAAKASGCSSTC</sequence>
<dbReference type="EMBL" id="GBRH01182896">
    <property type="protein sequence ID" value="JAE15000.1"/>
    <property type="molecule type" value="Transcribed_RNA"/>
</dbReference>
<accession>A0A0A9FQB0</accession>
<evidence type="ECO:0000313" key="1">
    <source>
        <dbReference type="EMBL" id="JAE15000.1"/>
    </source>
</evidence>
<dbReference type="AlphaFoldDB" id="A0A0A9FQB0"/>
<proteinExistence type="predicted"/>
<reference evidence="1" key="1">
    <citation type="submission" date="2014-09" db="EMBL/GenBank/DDBJ databases">
        <authorList>
            <person name="Magalhaes I.L.F."/>
            <person name="Oliveira U."/>
            <person name="Santos F.R."/>
            <person name="Vidigal T.H.D.A."/>
            <person name="Brescovit A.D."/>
            <person name="Santos A.J."/>
        </authorList>
    </citation>
    <scope>NUCLEOTIDE SEQUENCE</scope>
    <source>
        <tissue evidence="1">Shoot tissue taken approximately 20 cm above the soil surface</tissue>
    </source>
</reference>
<reference evidence="1" key="2">
    <citation type="journal article" date="2015" name="Data Brief">
        <title>Shoot transcriptome of the giant reed, Arundo donax.</title>
        <authorList>
            <person name="Barrero R.A."/>
            <person name="Guerrero F.D."/>
            <person name="Moolhuijzen P."/>
            <person name="Goolsby J.A."/>
            <person name="Tidwell J."/>
            <person name="Bellgard S.E."/>
            <person name="Bellgard M.I."/>
        </authorList>
    </citation>
    <scope>NUCLEOTIDE SEQUENCE</scope>
    <source>
        <tissue evidence="1">Shoot tissue taken approximately 20 cm above the soil surface</tissue>
    </source>
</reference>